<keyword evidence="7 9" id="KW-0807">Transducer</keyword>
<dbReference type="RefSeq" id="WP_115432481.1">
    <property type="nucleotide sequence ID" value="NZ_CP031337.1"/>
</dbReference>
<comment type="similarity">
    <text evidence="8">Belongs to the methyl-accepting chemotaxis (MCP) protein family.</text>
</comment>
<dbReference type="CDD" id="cd11386">
    <property type="entry name" value="MCP_signal"/>
    <property type="match status" value="1"/>
</dbReference>
<dbReference type="PROSITE" id="PS50885">
    <property type="entry name" value="HAMP"/>
    <property type="match status" value="1"/>
</dbReference>
<keyword evidence="4 10" id="KW-0812">Transmembrane</keyword>
<dbReference type="InterPro" id="IPR003660">
    <property type="entry name" value="HAMP_dom"/>
</dbReference>
<dbReference type="AlphaFoldDB" id="A0A345Y3N9"/>
<dbReference type="GO" id="GO:0005886">
    <property type="term" value="C:plasma membrane"/>
    <property type="evidence" value="ECO:0007669"/>
    <property type="project" value="UniProtKB-SubCell"/>
</dbReference>
<evidence type="ECO:0000256" key="7">
    <source>
        <dbReference type="ARBA" id="ARBA00023224"/>
    </source>
</evidence>
<dbReference type="InterPro" id="IPR004089">
    <property type="entry name" value="MCPsignal_dom"/>
</dbReference>
<dbReference type="Gene3D" id="1.10.287.950">
    <property type="entry name" value="Methyl-accepting chemotaxis protein"/>
    <property type="match status" value="1"/>
</dbReference>
<dbReference type="PANTHER" id="PTHR32089:SF117">
    <property type="entry name" value="METHYL ACCEPTING SENSORY TRANSDUCER WITH CACHE_1 SMALL MOLECULE BINDING DOMAIN"/>
    <property type="match status" value="1"/>
</dbReference>
<dbReference type="CDD" id="cd06225">
    <property type="entry name" value="HAMP"/>
    <property type="match status" value="1"/>
</dbReference>
<dbReference type="CDD" id="cd12913">
    <property type="entry name" value="PDC1_MCP_like"/>
    <property type="match status" value="1"/>
</dbReference>
<evidence type="ECO:0000256" key="4">
    <source>
        <dbReference type="ARBA" id="ARBA00022692"/>
    </source>
</evidence>
<organism evidence="13 14">
    <name type="scientific">Crenobacter cavernae</name>
    <dbReference type="NCBI Taxonomy" id="2290923"/>
    <lineage>
        <taxon>Bacteria</taxon>
        <taxon>Pseudomonadati</taxon>
        <taxon>Pseudomonadota</taxon>
        <taxon>Betaproteobacteria</taxon>
        <taxon>Neisseriales</taxon>
        <taxon>Neisseriaceae</taxon>
        <taxon>Crenobacter</taxon>
    </lineage>
</organism>
<dbReference type="CDD" id="cd12912">
    <property type="entry name" value="PDC2_MCP_like"/>
    <property type="match status" value="1"/>
</dbReference>
<evidence type="ECO:0000256" key="1">
    <source>
        <dbReference type="ARBA" id="ARBA00004651"/>
    </source>
</evidence>
<dbReference type="Proteomes" id="UP000254537">
    <property type="component" value="Chromosome"/>
</dbReference>
<evidence type="ECO:0000256" key="3">
    <source>
        <dbReference type="ARBA" id="ARBA00022500"/>
    </source>
</evidence>
<keyword evidence="6 10" id="KW-0472">Membrane</keyword>
<dbReference type="SUPFAM" id="SSF58104">
    <property type="entry name" value="Methyl-accepting chemotaxis protein (MCP) signaling domain"/>
    <property type="match status" value="1"/>
</dbReference>
<gene>
    <name evidence="13" type="ORF">DWG20_03370</name>
</gene>
<evidence type="ECO:0000256" key="9">
    <source>
        <dbReference type="PROSITE-ProRule" id="PRU00284"/>
    </source>
</evidence>
<dbReference type="Pfam" id="PF02743">
    <property type="entry name" value="dCache_1"/>
    <property type="match status" value="1"/>
</dbReference>
<evidence type="ECO:0000313" key="14">
    <source>
        <dbReference type="Proteomes" id="UP000254537"/>
    </source>
</evidence>
<dbReference type="SMART" id="SM00304">
    <property type="entry name" value="HAMP"/>
    <property type="match status" value="1"/>
</dbReference>
<accession>A0A345Y3N9</accession>
<dbReference type="GO" id="GO:0006935">
    <property type="term" value="P:chemotaxis"/>
    <property type="evidence" value="ECO:0007669"/>
    <property type="project" value="UniProtKB-KW"/>
</dbReference>
<evidence type="ECO:0000256" key="5">
    <source>
        <dbReference type="ARBA" id="ARBA00022989"/>
    </source>
</evidence>
<dbReference type="GO" id="GO:0007165">
    <property type="term" value="P:signal transduction"/>
    <property type="evidence" value="ECO:0007669"/>
    <property type="project" value="UniProtKB-KW"/>
</dbReference>
<comment type="subcellular location">
    <subcellularLocation>
        <location evidence="1">Cell membrane</location>
        <topology evidence="1">Multi-pass membrane protein</topology>
    </subcellularLocation>
</comment>
<evidence type="ECO:0000256" key="8">
    <source>
        <dbReference type="ARBA" id="ARBA00029447"/>
    </source>
</evidence>
<dbReference type="InterPro" id="IPR029151">
    <property type="entry name" value="Sensor-like_sf"/>
</dbReference>
<keyword evidence="3" id="KW-0145">Chemotaxis</keyword>
<dbReference type="FunFam" id="1.10.287.950:FF:000001">
    <property type="entry name" value="Methyl-accepting chemotaxis sensory transducer"/>
    <property type="match status" value="1"/>
</dbReference>
<feature type="domain" description="HAMP" evidence="12">
    <location>
        <begin position="294"/>
        <end position="348"/>
    </location>
</feature>
<name>A0A345Y3N9_9NEIS</name>
<evidence type="ECO:0000259" key="12">
    <source>
        <dbReference type="PROSITE" id="PS50885"/>
    </source>
</evidence>
<dbReference type="Gene3D" id="3.30.450.20">
    <property type="entry name" value="PAS domain"/>
    <property type="match status" value="2"/>
</dbReference>
<reference evidence="13 14" key="1">
    <citation type="submission" date="2018-07" db="EMBL/GenBank/DDBJ databases">
        <title>Crenobacter cavernae sp. nov., isolated from a karst cave.</title>
        <authorList>
            <person name="Zhu H."/>
        </authorList>
    </citation>
    <scope>NUCLEOTIDE SEQUENCE [LARGE SCALE GENOMIC DNA]</scope>
    <source>
        <strain evidence="13 14">K1W11S-77</strain>
    </source>
</reference>
<evidence type="ECO:0000313" key="13">
    <source>
        <dbReference type="EMBL" id="AXK38541.1"/>
    </source>
</evidence>
<evidence type="ECO:0000256" key="6">
    <source>
        <dbReference type="ARBA" id="ARBA00023136"/>
    </source>
</evidence>
<dbReference type="SUPFAM" id="SSF103190">
    <property type="entry name" value="Sensory domain-like"/>
    <property type="match status" value="1"/>
</dbReference>
<evidence type="ECO:0000256" key="10">
    <source>
        <dbReference type="SAM" id="Phobius"/>
    </source>
</evidence>
<dbReference type="Pfam" id="PF00015">
    <property type="entry name" value="MCPsignal"/>
    <property type="match status" value="1"/>
</dbReference>
<feature type="transmembrane region" description="Helical" evidence="10">
    <location>
        <begin position="270"/>
        <end position="294"/>
    </location>
</feature>
<dbReference type="KEGG" id="ccah:DWG20_03370"/>
<dbReference type="Pfam" id="PF00672">
    <property type="entry name" value="HAMP"/>
    <property type="match status" value="1"/>
</dbReference>
<sequence>MRSLRTKMILVIALMLGVLGVVLTSLIYLQMKKSVEDGIAKELSAVVAGQGNVIGEWARGKVSIVEAAVPVATLAEPLVYLDNLNRAGGFDVSYVGYADKRMLYSDGRPQKPDYDPTARPWYALAKQVGKPAISEPYVDFDTKKLVVTVVSPVMANGQLVGVAGGDVFIDALVKSVLGVKLNVDGYAFLVEKSGKVIAHPDPSLTLKPIADKIPTLGEEKVGALADSGELAEVDSDGVGYFTRLVAVPGTDWYLGVVVNRDQVLAPLNKLLYTVLATALIVFLAMVPLAGVVLGRMLSGLGRMRDAMKEISAGEGDLTRRIQVAGEDEIAETAHAFNAFIERLHTMFRAVRDEADRVSGGVEAVGSTIERVADDSRQIADVSGSNAATLEEITISISHIADAAREADGLVVRTGEVSSESAEAMERITREMERTMNAVRELSGMLTTLDGRSQQISGITNVIKDIADQTNLLALNAAIEAARAGEQGRGFAVVADEVRKLAERTGAATVEISGMVSAIRDETRSAVDNMQHALGSVDGGVALTQAAVAQIGEIRRTMEAVVAKMSEIALSTSEQHNATTQIAQSTERINNRIIESDGALQGAHHTLTGLAEAAGSLRQQFSRFRL</sequence>
<protein>
    <submittedName>
        <fullName evidence="13">Methyl-accepting chemotaxis protein</fullName>
    </submittedName>
</protein>
<proteinExistence type="inferred from homology"/>
<evidence type="ECO:0000256" key="2">
    <source>
        <dbReference type="ARBA" id="ARBA00022475"/>
    </source>
</evidence>
<dbReference type="EMBL" id="CP031337">
    <property type="protein sequence ID" value="AXK38541.1"/>
    <property type="molecule type" value="Genomic_DNA"/>
</dbReference>
<dbReference type="InterPro" id="IPR033479">
    <property type="entry name" value="dCache_1"/>
</dbReference>
<keyword evidence="2" id="KW-1003">Cell membrane</keyword>
<dbReference type="PROSITE" id="PS50111">
    <property type="entry name" value="CHEMOTAXIS_TRANSDUC_2"/>
    <property type="match status" value="1"/>
</dbReference>
<feature type="domain" description="Methyl-accepting transducer" evidence="11">
    <location>
        <begin position="353"/>
        <end position="589"/>
    </location>
</feature>
<keyword evidence="5 10" id="KW-1133">Transmembrane helix</keyword>
<dbReference type="PANTHER" id="PTHR32089">
    <property type="entry name" value="METHYL-ACCEPTING CHEMOTAXIS PROTEIN MCPB"/>
    <property type="match status" value="1"/>
</dbReference>
<evidence type="ECO:0000259" key="11">
    <source>
        <dbReference type="PROSITE" id="PS50111"/>
    </source>
</evidence>
<dbReference type="OrthoDB" id="5580590at2"/>
<dbReference type="SMART" id="SM00283">
    <property type="entry name" value="MA"/>
    <property type="match status" value="1"/>
</dbReference>